<keyword evidence="2" id="KW-1185">Reference proteome</keyword>
<accession>U5CWL1</accession>
<dbReference type="Proteomes" id="UP000017836">
    <property type="component" value="Unassembled WGS sequence"/>
</dbReference>
<proteinExistence type="predicted"/>
<reference evidence="2" key="1">
    <citation type="journal article" date="2013" name="Science">
        <title>The Amborella genome and the evolution of flowering plants.</title>
        <authorList>
            <consortium name="Amborella Genome Project"/>
        </authorList>
    </citation>
    <scope>NUCLEOTIDE SEQUENCE [LARGE SCALE GENOMIC DNA]</scope>
</reference>
<organism evidence="1 2">
    <name type="scientific">Amborella trichopoda</name>
    <dbReference type="NCBI Taxonomy" id="13333"/>
    <lineage>
        <taxon>Eukaryota</taxon>
        <taxon>Viridiplantae</taxon>
        <taxon>Streptophyta</taxon>
        <taxon>Embryophyta</taxon>
        <taxon>Tracheophyta</taxon>
        <taxon>Spermatophyta</taxon>
        <taxon>Magnoliopsida</taxon>
        <taxon>Amborellales</taxon>
        <taxon>Amborellaceae</taxon>
        <taxon>Amborella</taxon>
    </lineage>
</organism>
<dbReference type="EMBL" id="KI392311">
    <property type="protein sequence ID" value="ERN17731.1"/>
    <property type="molecule type" value="Genomic_DNA"/>
</dbReference>
<sequence length="154" mass="16497">MLCVGTSTQGGPKTTQLSLHSTSGLTTIITFRVAQRPPLTHKHSTNSLAVGHTITHDNPNAILITNEHGAHTLVPSTTSGSKSQRWHCKPAHTPIIFTLLGATIPTMMRLGYGTPYEAVAKASKGYDSADCLPTPNRGKARRDMQMLKGPGIEM</sequence>
<name>U5CWL1_AMBTC</name>
<dbReference type="Gramene" id="ERN17731">
    <property type="protein sequence ID" value="ERN17731"/>
    <property type="gene ID" value="AMTR_s00047p00063200"/>
</dbReference>
<gene>
    <name evidence="1" type="ORF">AMTR_s00047p00063200</name>
</gene>
<evidence type="ECO:0000313" key="1">
    <source>
        <dbReference type="EMBL" id="ERN17731.1"/>
    </source>
</evidence>
<evidence type="ECO:0000313" key="2">
    <source>
        <dbReference type="Proteomes" id="UP000017836"/>
    </source>
</evidence>
<dbReference type="HOGENOM" id="CLU_1706641_0_0_1"/>
<dbReference type="AlphaFoldDB" id="U5CWL1"/>
<protein>
    <submittedName>
        <fullName evidence="1">Uncharacterized protein</fullName>
    </submittedName>
</protein>